<dbReference type="InterPro" id="IPR047873">
    <property type="entry name" value="Ribosomal_uL16"/>
</dbReference>
<dbReference type="Proteomes" id="UP000051841">
    <property type="component" value="Unassembled WGS sequence"/>
</dbReference>
<dbReference type="PATRIC" id="fig|1410657.5.peg.225"/>
<evidence type="ECO:0000256" key="1">
    <source>
        <dbReference type="ARBA" id="ARBA00008931"/>
    </source>
</evidence>
<dbReference type="FunFam" id="3.90.1170.10:FF:000001">
    <property type="entry name" value="50S ribosomal protein L16"/>
    <property type="match status" value="1"/>
</dbReference>
<dbReference type="Pfam" id="PF00252">
    <property type="entry name" value="Ribosomal_L16"/>
    <property type="match status" value="1"/>
</dbReference>
<dbReference type="PRINTS" id="PR00060">
    <property type="entry name" value="RIBOSOMALL16"/>
</dbReference>
<proteinExistence type="inferred from homology"/>
<dbReference type="RefSeq" id="WP_029070237.1">
    <property type="nucleotide sequence ID" value="NZ_JQBL01000010.1"/>
</dbReference>
<keyword evidence="3 6" id="KW-0689">Ribosomal protein</keyword>
<evidence type="ECO:0000256" key="5">
    <source>
        <dbReference type="ARBA" id="ARBA00035198"/>
    </source>
</evidence>
<evidence type="ECO:0000256" key="7">
    <source>
        <dbReference type="RuleBase" id="RU004413"/>
    </source>
</evidence>
<accession>A0A0R2HBL0</accession>
<dbReference type="PROSITE" id="PS00701">
    <property type="entry name" value="RIBOSOMAL_L16_2"/>
    <property type="match status" value="1"/>
</dbReference>
<organism evidence="9 10">
    <name type="scientific">Kandleria vitulina DSM 20405</name>
    <dbReference type="NCBI Taxonomy" id="1410657"/>
    <lineage>
        <taxon>Bacteria</taxon>
        <taxon>Bacillati</taxon>
        <taxon>Bacillota</taxon>
        <taxon>Erysipelotrichia</taxon>
        <taxon>Erysipelotrichales</taxon>
        <taxon>Coprobacillaceae</taxon>
        <taxon>Kandleria</taxon>
    </lineage>
</organism>
<dbReference type="SUPFAM" id="SSF54686">
    <property type="entry name" value="Ribosomal protein L16p/L10e"/>
    <property type="match status" value="1"/>
</dbReference>
<dbReference type="InterPro" id="IPR020798">
    <property type="entry name" value="Ribosomal_uL16_CS"/>
</dbReference>
<dbReference type="InterPro" id="IPR036920">
    <property type="entry name" value="Ribosomal_uL16_sf"/>
</dbReference>
<sequence>MLMPKRTKYRRPHRIKYEGKTKGGKFVAFGEYGLVAQDGAWITSRQIEAARIAINRYMNREGQVWIRIFPHLAKTKKPLEVRMGSGKGSPEEWVAVVKEGRVMFEVAGVSEEVAREALRLAAHKLPIKCKVIKRGE</sequence>
<gene>
    <name evidence="6" type="primary">rplP</name>
    <name evidence="9" type="ORF">IV49_GL000221</name>
</gene>
<comment type="function">
    <text evidence="6 8">Binds 23S rRNA and is also seen to make contacts with the A and possibly P site tRNAs.</text>
</comment>
<dbReference type="EMBL" id="JQBL01000010">
    <property type="protein sequence ID" value="KRN50353.1"/>
    <property type="molecule type" value="Genomic_DNA"/>
</dbReference>
<comment type="subunit">
    <text evidence="6 8">Part of the 50S ribosomal subunit.</text>
</comment>
<evidence type="ECO:0000256" key="3">
    <source>
        <dbReference type="ARBA" id="ARBA00022980"/>
    </source>
</evidence>
<comment type="similarity">
    <text evidence="1 6 7">Belongs to the universal ribosomal protein uL16 family.</text>
</comment>
<evidence type="ECO:0000313" key="9">
    <source>
        <dbReference type="EMBL" id="KRN50353.1"/>
    </source>
</evidence>
<dbReference type="AlphaFoldDB" id="A0A0R2HBL0"/>
<keyword evidence="2 6" id="KW-0820">tRNA-binding</keyword>
<dbReference type="NCBIfam" id="TIGR01164">
    <property type="entry name" value="rplP_bact"/>
    <property type="match status" value="1"/>
</dbReference>
<dbReference type="Gene3D" id="3.90.1170.10">
    <property type="entry name" value="Ribosomal protein L10e/L16"/>
    <property type="match status" value="1"/>
</dbReference>
<keyword evidence="4 6" id="KW-0687">Ribonucleoprotein</keyword>
<protein>
    <recommendedName>
        <fullName evidence="5 6">Large ribosomal subunit protein uL16</fullName>
    </recommendedName>
</protein>
<dbReference type="HAMAP" id="MF_01342">
    <property type="entry name" value="Ribosomal_uL16"/>
    <property type="match status" value="1"/>
</dbReference>
<dbReference type="CDD" id="cd01433">
    <property type="entry name" value="Ribosomal_L16_L10e"/>
    <property type="match status" value="1"/>
</dbReference>
<name>A0A0R2HBL0_9FIRM</name>
<keyword evidence="6 8" id="KW-0694">RNA-binding</keyword>
<dbReference type="GO" id="GO:0000049">
    <property type="term" value="F:tRNA binding"/>
    <property type="evidence" value="ECO:0007669"/>
    <property type="project" value="UniProtKB-KW"/>
</dbReference>
<dbReference type="GO" id="GO:0019843">
    <property type="term" value="F:rRNA binding"/>
    <property type="evidence" value="ECO:0007669"/>
    <property type="project" value="UniProtKB-UniRule"/>
</dbReference>
<keyword evidence="6 8" id="KW-0699">rRNA-binding</keyword>
<evidence type="ECO:0000256" key="6">
    <source>
        <dbReference type="HAMAP-Rule" id="MF_01342"/>
    </source>
</evidence>
<dbReference type="PANTHER" id="PTHR12220:SF13">
    <property type="entry name" value="LARGE RIBOSOMAL SUBUNIT PROTEIN UL16M"/>
    <property type="match status" value="1"/>
</dbReference>
<dbReference type="InterPro" id="IPR000114">
    <property type="entry name" value="Ribosomal_uL16_bact-type"/>
</dbReference>
<dbReference type="GO" id="GO:0006412">
    <property type="term" value="P:translation"/>
    <property type="evidence" value="ECO:0007669"/>
    <property type="project" value="UniProtKB-UniRule"/>
</dbReference>
<dbReference type="GO" id="GO:0003735">
    <property type="term" value="F:structural constituent of ribosome"/>
    <property type="evidence" value="ECO:0007669"/>
    <property type="project" value="InterPro"/>
</dbReference>
<reference evidence="9 10" key="1">
    <citation type="journal article" date="2015" name="Genome Announc.">
        <title>Expanding the biotechnology potential of lactobacilli through comparative genomics of 213 strains and associated genera.</title>
        <authorList>
            <person name="Sun Z."/>
            <person name="Harris H.M."/>
            <person name="McCann A."/>
            <person name="Guo C."/>
            <person name="Argimon S."/>
            <person name="Zhang W."/>
            <person name="Yang X."/>
            <person name="Jeffery I.B."/>
            <person name="Cooney J.C."/>
            <person name="Kagawa T.F."/>
            <person name="Liu W."/>
            <person name="Song Y."/>
            <person name="Salvetti E."/>
            <person name="Wrobel A."/>
            <person name="Rasinkangas P."/>
            <person name="Parkhill J."/>
            <person name="Rea M.C."/>
            <person name="O'Sullivan O."/>
            <person name="Ritari J."/>
            <person name="Douillard F.P."/>
            <person name="Paul Ross R."/>
            <person name="Yang R."/>
            <person name="Briner A.E."/>
            <person name="Felis G.E."/>
            <person name="de Vos W.M."/>
            <person name="Barrangou R."/>
            <person name="Klaenhammer T.R."/>
            <person name="Caufield P.W."/>
            <person name="Cui Y."/>
            <person name="Zhang H."/>
            <person name="O'Toole P.W."/>
        </authorList>
    </citation>
    <scope>NUCLEOTIDE SEQUENCE [LARGE SCALE GENOMIC DNA]</scope>
    <source>
        <strain evidence="9 10">DSM 20405</strain>
    </source>
</reference>
<evidence type="ECO:0000256" key="4">
    <source>
        <dbReference type="ARBA" id="ARBA00023274"/>
    </source>
</evidence>
<evidence type="ECO:0000313" key="10">
    <source>
        <dbReference type="Proteomes" id="UP000051841"/>
    </source>
</evidence>
<dbReference type="GO" id="GO:0022625">
    <property type="term" value="C:cytosolic large ribosomal subunit"/>
    <property type="evidence" value="ECO:0007669"/>
    <property type="project" value="TreeGrafter"/>
</dbReference>
<dbReference type="PANTHER" id="PTHR12220">
    <property type="entry name" value="50S/60S RIBOSOMAL PROTEIN L16"/>
    <property type="match status" value="1"/>
</dbReference>
<evidence type="ECO:0000256" key="8">
    <source>
        <dbReference type="RuleBase" id="RU004414"/>
    </source>
</evidence>
<dbReference type="InterPro" id="IPR016180">
    <property type="entry name" value="Ribosomal_uL16_dom"/>
</dbReference>
<comment type="caution">
    <text evidence="9">The sequence shown here is derived from an EMBL/GenBank/DDBJ whole genome shotgun (WGS) entry which is preliminary data.</text>
</comment>
<keyword evidence="10" id="KW-1185">Reference proteome</keyword>
<evidence type="ECO:0000256" key="2">
    <source>
        <dbReference type="ARBA" id="ARBA00022555"/>
    </source>
</evidence>